<evidence type="ECO:0000256" key="3">
    <source>
        <dbReference type="ARBA" id="ARBA00022692"/>
    </source>
</evidence>
<feature type="transmembrane region" description="Helical" evidence="9">
    <location>
        <begin position="642"/>
        <end position="661"/>
    </location>
</feature>
<comment type="caution">
    <text evidence="10">The sequence shown here is derived from an EMBL/GenBank/DDBJ whole genome shotgun (WGS) entry which is preliminary data.</text>
</comment>
<comment type="caution">
    <text evidence="9">Lacks conserved residue(s) required for the propagation of feature annotation.</text>
</comment>
<feature type="transmembrane region" description="Helical" evidence="9">
    <location>
        <begin position="483"/>
        <end position="503"/>
    </location>
</feature>
<dbReference type="EMBL" id="BLRY01000006">
    <property type="protein sequence ID" value="GFP26829.1"/>
    <property type="molecule type" value="Genomic_DNA"/>
</dbReference>
<feature type="transmembrane region" description="Helical" evidence="9">
    <location>
        <begin position="551"/>
        <end position="570"/>
    </location>
</feature>
<keyword evidence="9" id="KW-0630">Potassium</keyword>
<comment type="similarity">
    <text evidence="9">Belongs to the H(+)-translocating pyrophosphatase (TC 3.A.10) family. K(+)-stimulated subfamily.</text>
</comment>
<comment type="catalytic activity">
    <reaction evidence="9">
        <text>Na(+)(in) + diphosphate + H2O = Na(+)(out) + 2 phosphate + H(+)</text>
        <dbReference type="Rhea" id="RHEA:57884"/>
        <dbReference type="ChEBI" id="CHEBI:15377"/>
        <dbReference type="ChEBI" id="CHEBI:15378"/>
        <dbReference type="ChEBI" id="CHEBI:29101"/>
        <dbReference type="ChEBI" id="CHEBI:33019"/>
        <dbReference type="ChEBI" id="CHEBI:43474"/>
        <dbReference type="EC" id="7.2.3.1"/>
    </reaction>
</comment>
<dbReference type="InterPro" id="IPR004131">
    <property type="entry name" value="PPase-energised_H-pump"/>
</dbReference>
<accession>A0A6V8P2P8</accession>
<keyword evidence="3 9" id="KW-0812">Transmembrane</keyword>
<keyword evidence="4 9" id="KW-0460">Magnesium</keyword>
<proteinExistence type="inferred from homology"/>
<dbReference type="AlphaFoldDB" id="A0A6V8P2P8"/>
<keyword evidence="5 9" id="KW-1278">Translocase</keyword>
<feature type="transmembrane region" description="Helical" evidence="9">
    <location>
        <begin position="307"/>
        <end position="325"/>
    </location>
</feature>
<keyword evidence="8 9" id="KW-0472">Membrane</keyword>
<evidence type="ECO:0000256" key="6">
    <source>
        <dbReference type="ARBA" id="ARBA00022989"/>
    </source>
</evidence>
<dbReference type="Pfam" id="PF03030">
    <property type="entry name" value="H_PPase"/>
    <property type="match status" value="1"/>
</dbReference>
<evidence type="ECO:0000256" key="2">
    <source>
        <dbReference type="ARBA" id="ARBA00022448"/>
    </source>
</evidence>
<dbReference type="GO" id="GO:0030955">
    <property type="term" value="F:potassium ion binding"/>
    <property type="evidence" value="ECO:0007669"/>
    <property type="project" value="UniProtKB-UniRule"/>
</dbReference>
<evidence type="ECO:0000313" key="11">
    <source>
        <dbReference type="Proteomes" id="UP000591948"/>
    </source>
</evidence>
<feature type="transmembrane region" description="Helical" evidence="9">
    <location>
        <begin position="452"/>
        <end position="471"/>
    </location>
</feature>
<feature type="transmembrane region" description="Helical" evidence="9">
    <location>
        <begin position="120"/>
        <end position="146"/>
    </location>
</feature>
<name>A0A6V8P2P8_9ACTN</name>
<organism evidence="10 11">
    <name type="scientific">Candidatus Hakubella thermalkaliphila</name>
    <dbReference type="NCBI Taxonomy" id="2754717"/>
    <lineage>
        <taxon>Bacteria</taxon>
        <taxon>Bacillati</taxon>
        <taxon>Actinomycetota</taxon>
        <taxon>Actinomycetota incertae sedis</taxon>
        <taxon>Candidatus Hakubellales</taxon>
        <taxon>Candidatus Hakubellaceae</taxon>
        <taxon>Candidatus Hakubella</taxon>
    </lineage>
</organism>
<dbReference type="GO" id="GO:0005886">
    <property type="term" value="C:plasma membrane"/>
    <property type="evidence" value="ECO:0007669"/>
    <property type="project" value="UniProtKB-SubCell"/>
</dbReference>
<feature type="transmembrane region" description="Helical" evidence="9">
    <location>
        <begin position="576"/>
        <end position="599"/>
    </location>
</feature>
<dbReference type="PIRSF" id="PIRSF001265">
    <property type="entry name" value="H+-PPase"/>
    <property type="match status" value="1"/>
</dbReference>
<comment type="subcellular location">
    <subcellularLocation>
        <location evidence="9">Cell membrane</location>
        <topology evidence="9">Multi-pass membrane protein</topology>
    </subcellularLocation>
    <subcellularLocation>
        <location evidence="1">Endomembrane system</location>
        <topology evidence="1">Multi-pass membrane protein</topology>
    </subcellularLocation>
</comment>
<keyword evidence="11" id="KW-1185">Reference proteome</keyword>
<feature type="site" description="Determinant of potassium dependence" evidence="9">
    <location>
        <position position="446"/>
    </location>
</feature>
<evidence type="ECO:0000256" key="5">
    <source>
        <dbReference type="ARBA" id="ARBA00022967"/>
    </source>
</evidence>
<keyword evidence="7 9" id="KW-0406">Ion transport</keyword>
<evidence type="ECO:0000256" key="7">
    <source>
        <dbReference type="ARBA" id="ARBA00023065"/>
    </source>
</evidence>
<comment type="function">
    <text evidence="9">Sodium pump that utilizes the energy of pyrophosphate hydrolysis as the driving force for Na(+) movement across the membrane.</text>
</comment>
<dbReference type="GO" id="GO:0000287">
    <property type="term" value="F:magnesium ion binding"/>
    <property type="evidence" value="ECO:0007669"/>
    <property type="project" value="UniProtKB-UniRule"/>
</dbReference>
<reference evidence="10 11" key="1">
    <citation type="journal article" date="2020" name="Front. Microbiol.">
        <title>Single-cell genomics of novel Actinobacteria with the Wood-Ljungdahl pathway discovered in a serpentinizing system.</title>
        <authorList>
            <person name="Merino N."/>
            <person name="Kawai M."/>
            <person name="Boyd E.S."/>
            <person name="Colman D.R."/>
            <person name="McGlynn S.E."/>
            <person name="Nealson K.H."/>
            <person name="Kurokawa K."/>
            <person name="Hongoh Y."/>
        </authorList>
    </citation>
    <scope>NUCLEOTIDE SEQUENCE [LARGE SCALE GENOMIC DNA]</scope>
    <source>
        <strain evidence="10 11">S33</strain>
    </source>
</reference>
<keyword evidence="6 9" id="KW-1133">Transmembrane helix</keyword>
<dbReference type="GO" id="GO:0004427">
    <property type="term" value="F:inorganic diphosphate phosphatase activity"/>
    <property type="evidence" value="ECO:0007669"/>
    <property type="project" value="UniProtKB-UniRule"/>
</dbReference>
<evidence type="ECO:0000256" key="9">
    <source>
        <dbReference type="HAMAP-Rule" id="MF_01129"/>
    </source>
</evidence>
<evidence type="ECO:0000256" key="8">
    <source>
        <dbReference type="ARBA" id="ARBA00023136"/>
    </source>
</evidence>
<feature type="transmembrane region" description="Helical" evidence="9">
    <location>
        <begin position="222"/>
        <end position="240"/>
    </location>
</feature>
<dbReference type="NCBIfam" id="NF001960">
    <property type="entry name" value="PRK00733.3-5"/>
    <property type="match status" value="1"/>
</dbReference>
<feature type="transmembrane region" description="Helical" evidence="9">
    <location>
        <begin position="246"/>
        <end position="267"/>
    </location>
</feature>
<gene>
    <name evidence="9" type="primary">hppA</name>
    <name evidence="10" type="ORF">HKBW3S33_00243</name>
</gene>
<dbReference type="RefSeq" id="WP_176232993.1">
    <property type="nucleotide sequence ID" value="NZ_BLRY01000006.1"/>
</dbReference>
<dbReference type="GO" id="GO:0009678">
    <property type="term" value="F:diphosphate hydrolysis-driven proton transmembrane transporter activity"/>
    <property type="evidence" value="ECO:0007669"/>
    <property type="project" value="UniProtKB-UniRule"/>
</dbReference>
<dbReference type="Proteomes" id="UP000591948">
    <property type="component" value="Unassembled WGS sequence"/>
</dbReference>
<evidence type="ECO:0000313" key="10">
    <source>
        <dbReference type="EMBL" id="GFP26829.1"/>
    </source>
</evidence>
<comment type="activity regulation">
    <text evidence="9">Requires K(+) for maximal activity.</text>
</comment>
<feature type="transmembrane region" description="Helical" evidence="9">
    <location>
        <begin position="386"/>
        <end position="406"/>
    </location>
</feature>
<protein>
    <recommendedName>
        <fullName evidence="9">Putative K(+)-stimulated pyrophosphate-energized sodium pump</fullName>
        <ecNumber evidence="9">7.2.3.1</ecNumber>
    </recommendedName>
    <alternativeName>
        <fullName evidence="9">Membrane-bound sodium-translocating pyrophosphatase</fullName>
    </alternativeName>
    <alternativeName>
        <fullName evidence="9">Pyrophosphate-energized inorganic pyrophosphatase</fullName>
        <shortName evidence="9">Na(+)-PPase</shortName>
    </alternativeName>
</protein>
<evidence type="ECO:0000256" key="4">
    <source>
        <dbReference type="ARBA" id="ARBA00022842"/>
    </source>
</evidence>
<keyword evidence="9" id="KW-0915">Sodium</keyword>
<feature type="transmembrane region" description="Helical" evidence="9">
    <location>
        <begin position="6"/>
        <end position="24"/>
    </location>
</feature>
<comment type="cofactor">
    <cofactor evidence="9">
        <name>Mg(2+)</name>
        <dbReference type="ChEBI" id="CHEBI:18420"/>
    </cofactor>
</comment>
<dbReference type="GO" id="GO:0006814">
    <property type="term" value="P:sodium ion transport"/>
    <property type="evidence" value="ECO:0007669"/>
    <property type="project" value="UniProtKB-UniRule"/>
</dbReference>
<keyword evidence="9" id="KW-1003">Cell membrane</keyword>
<feature type="transmembrane region" description="Helical" evidence="9">
    <location>
        <begin position="152"/>
        <end position="169"/>
    </location>
</feature>
<feature type="transmembrane region" description="Helical" evidence="9">
    <location>
        <begin position="279"/>
        <end position="301"/>
    </location>
</feature>
<feature type="transmembrane region" description="Helical" evidence="9">
    <location>
        <begin position="55"/>
        <end position="73"/>
    </location>
</feature>
<dbReference type="NCBIfam" id="TIGR01104">
    <property type="entry name" value="V_PPase"/>
    <property type="match status" value="1"/>
</dbReference>
<evidence type="ECO:0000256" key="1">
    <source>
        <dbReference type="ARBA" id="ARBA00004127"/>
    </source>
</evidence>
<dbReference type="GO" id="GO:0012505">
    <property type="term" value="C:endomembrane system"/>
    <property type="evidence" value="ECO:0007669"/>
    <property type="project" value="UniProtKB-SubCell"/>
</dbReference>
<dbReference type="EC" id="7.2.3.1" evidence="9"/>
<feature type="transmembrane region" description="Helical" evidence="9">
    <location>
        <begin position="79"/>
        <end position="99"/>
    </location>
</feature>
<keyword evidence="9" id="KW-0739">Sodium transport</keyword>
<dbReference type="HAMAP" id="MF_01129">
    <property type="entry name" value="PPase_energized_pump"/>
    <property type="match status" value="1"/>
</dbReference>
<comment type="subunit">
    <text evidence="9">Homodimer.</text>
</comment>
<keyword evidence="2 9" id="KW-0813">Transport</keyword>
<dbReference type="PANTHER" id="PTHR31998">
    <property type="entry name" value="K(+)-INSENSITIVE PYROPHOSPHATE-ENERGIZED PROTON PUMP"/>
    <property type="match status" value="1"/>
</dbReference>
<sequence>MFEILWIAPVIGVAALVFAGYQAYTAMKQSPGNSDMIDISTSIQQGARAFLRREYKILSMFVLFMFTLIWWTIGILTSVAYLLGTASSALAGFIGMTIATKANARTAQAAYERGVAALIVAFRAGNVMGMSVVGLGLIGLGMVVLLFRHSEIINGFALGASSIALFARVGGGIFTKAADVGADLVGKLESGIPEDDPRNPAVIADLVGDNVGDVAGMGADLFESYIGAIVAPLIIAVALGREPFAVTLPLFLAGAGIISSILGSLFVRTSERRSLSTSLNMGMYVSSALMILATFLLIQWWGADKMGYFWSIIVGLLAGVIIGKITEYYTSYEYTPVKEIAQSAQTGAATTILAGFATGMRSTALPMLAIVSAMLIAYFTGEIAGYGIYGVALSAVGMLSITGMAVSIDAYGPVADNAGGIAEMAKLPPEVRKITDSLDSIGNTTAAIAKGFAIGSAVLTAIALFAAYSAVTGLESMDIMNPSVLNGLLIGAMLPFLLSSLTVKAVGRAAFHMVEEVRRQFRDRPGILKGTEKPDPAGCVDISTKAALKEMVVPGVLAIAAPFLVGMLLGPDTLGGMLAGTLITGFLIAVMMANAGGAWDNAKKFIEKGEYGGKGTPAHAASIVGDTVGDPFKDTAGPSMNIFIKLITIVSLTFAPLFVRYGDIIGRYLGF</sequence>